<dbReference type="RefSeq" id="WP_209986157.1">
    <property type="nucleotide sequence ID" value="NZ_JBHSVQ010000001.1"/>
</dbReference>
<accession>A0ABW5F6R9</accession>
<dbReference type="Proteomes" id="UP001597448">
    <property type="component" value="Unassembled WGS sequence"/>
</dbReference>
<name>A0ABW5F6R9_9BACL</name>
<reference evidence="2" key="1">
    <citation type="journal article" date="2019" name="Int. J. Syst. Evol. Microbiol.">
        <title>The Global Catalogue of Microorganisms (GCM) 10K type strain sequencing project: providing services to taxonomists for standard genome sequencing and annotation.</title>
        <authorList>
            <consortium name="The Broad Institute Genomics Platform"/>
            <consortium name="The Broad Institute Genome Sequencing Center for Infectious Disease"/>
            <person name="Wu L."/>
            <person name="Ma J."/>
        </authorList>
    </citation>
    <scope>NUCLEOTIDE SEQUENCE [LARGE SCALE GENOMIC DNA]</scope>
    <source>
        <strain evidence="2">CCM 8725</strain>
    </source>
</reference>
<dbReference type="InterPro" id="IPR046117">
    <property type="entry name" value="DUF6054"/>
</dbReference>
<evidence type="ECO:0000313" key="1">
    <source>
        <dbReference type="EMBL" id="MFD2410596.1"/>
    </source>
</evidence>
<comment type="caution">
    <text evidence="1">The sequence shown here is derived from an EMBL/GenBank/DDBJ whole genome shotgun (WGS) entry which is preliminary data.</text>
</comment>
<dbReference type="Pfam" id="PF19524">
    <property type="entry name" value="DUF6054"/>
    <property type="match status" value="1"/>
</dbReference>
<keyword evidence="2" id="KW-1185">Reference proteome</keyword>
<evidence type="ECO:0000313" key="2">
    <source>
        <dbReference type="Proteomes" id="UP001597448"/>
    </source>
</evidence>
<proteinExistence type="predicted"/>
<sequence length="113" mass="12718">MGESYQLNVELQPSEVIMRIKEGMTQRSELLYEELNDLGNGRMIGTLIYERFYFRSRNQAALVIIVDNLRGTASNVRLIPAGASQGLVLKMDWGAGQSFASTVEEILEDYVVK</sequence>
<organism evidence="1 2">
    <name type="scientific">Paenibacillus rhizoplanae</name>
    <dbReference type="NCBI Taxonomy" id="1917181"/>
    <lineage>
        <taxon>Bacteria</taxon>
        <taxon>Bacillati</taxon>
        <taxon>Bacillota</taxon>
        <taxon>Bacilli</taxon>
        <taxon>Bacillales</taxon>
        <taxon>Paenibacillaceae</taxon>
        <taxon>Paenibacillus</taxon>
    </lineage>
</organism>
<gene>
    <name evidence="1" type="ORF">ACFSX3_11980</name>
</gene>
<protein>
    <submittedName>
        <fullName evidence="1">DUF6054 family protein</fullName>
    </submittedName>
</protein>
<dbReference type="EMBL" id="JBHUKY010000021">
    <property type="protein sequence ID" value="MFD2410596.1"/>
    <property type="molecule type" value="Genomic_DNA"/>
</dbReference>